<dbReference type="Proteomes" id="UP000652427">
    <property type="component" value="Unassembled WGS sequence"/>
</dbReference>
<dbReference type="PANTHER" id="PTHR43102">
    <property type="entry name" value="SLR1143 PROTEIN"/>
    <property type="match status" value="1"/>
</dbReference>
<dbReference type="EMBL" id="JABWMH010000003">
    <property type="protein sequence ID" value="NVD28122.1"/>
    <property type="molecule type" value="Genomic_DNA"/>
</dbReference>
<evidence type="ECO:0000313" key="2">
    <source>
        <dbReference type="EMBL" id="NVD28122.1"/>
    </source>
</evidence>
<proteinExistence type="predicted"/>
<dbReference type="RefSeq" id="WP_176279658.1">
    <property type="nucleotide sequence ID" value="NZ_JABWMH010000003.1"/>
</dbReference>
<keyword evidence="3" id="KW-1185">Reference proteome</keyword>
<comment type="caution">
    <text evidence="2">The sequence shown here is derived from an EMBL/GenBank/DDBJ whole genome shotgun (WGS) entry which is preliminary data.</text>
</comment>
<dbReference type="PANTHER" id="PTHR43102:SF2">
    <property type="entry name" value="GAF DOMAIN-CONTAINING PROTEIN"/>
    <property type="match status" value="1"/>
</dbReference>
<reference evidence="2 3" key="1">
    <citation type="submission" date="2020-06" db="EMBL/GenBank/DDBJ databases">
        <authorList>
            <person name="Kim S.-J."/>
            <person name="Park S.-J."/>
        </authorList>
    </citation>
    <scope>NUCLEOTIDE SEQUENCE [LARGE SCALE GENOMIC DNA]</scope>
    <source>
        <strain evidence="2 3">SW-151</strain>
    </source>
</reference>
<sequence>MSLVTILDDEVGRIAALNRYNILDTGHEERFDRITKVVEMALNCPITAISLVDVERQWFKSQRGLDVNETPRDMAFCAHTIQDSKPMIVEDARQDPRFSDNPLVLGDPNIGSYLGVPLLSPEGYNIGTLCAIDTAPRKFDDKAVELLSQLAQLVIHELELRQRSDKDE</sequence>
<gene>
    <name evidence="2" type="ORF">HUO14_09420</name>
</gene>
<dbReference type="Pfam" id="PF01590">
    <property type="entry name" value="GAF"/>
    <property type="match status" value="1"/>
</dbReference>
<dbReference type="Gene3D" id="3.30.450.40">
    <property type="match status" value="1"/>
</dbReference>
<name>A0ABX2N362_9SPHN</name>
<protein>
    <submittedName>
        <fullName evidence="2">GAF domain-containing protein</fullName>
    </submittedName>
</protein>
<dbReference type="InterPro" id="IPR003018">
    <property type="entry name" value="GAF"/>
</dbReference>
<dbReference type="SUPFAM" id="SSF55781">
    <property type="entry name" value="GAF domain-like"/>
    <property type="match status" value="1"/>
</dbReference>
<feature type="domain" description="GAF" evidence="1">
    <location>
        <begin position="26"/>
        <end position="168"/>
    </location>
</feature>
<evidence type="ECO:0000313" key="3">
    <source>
        <dbReference type="Proteomes" id="UP000652427"/>
    </source>
</evidence>
<evidence type="ECO:0000259" key="1">
    <source>
        <dbReference type="SMART" id="SM00065"/>
    </source>
</evidence>
<accession>A0ABX2N362</accession>
<organism evidence="2 3">
    <name type="scientific">Parasphingorhabdus flavimaris</name>
    <dbReference type="NCBI Taxonomy" id="266812"/>
    <lineage>
        <taxon>Bacteria</taxon>
        <taxon>Pseudomonadati</taxon>
        <taxon>Pseudomonadota</taxon>
        <taxon>Alphaproteobacteria</taxon>
        <taxon>Sphingomonadales</taxon>
        <taxon>Sphingomonadaceae</taxon>
        <taxon>Parasphingorhabdus</taxon>
    </lineage>
</organism>
<dbReference type="SMART" id="SM00065">
    <property type="entry name" value="GAF"/>
    <property type="match status" value="1"/>
</dbReference>
<dbReference type="InterPro" id="IPR029016">
    <property type="entry name" value="GAF-like_dom_sf"/>
</dbReference>